<proteinExistence type="predicted"/>
<protein>
    <submittedName>
        <fullName evidence="2">Uncharacterized protein</fullName>
    </submittedName>
</protein>
<keyword evidence="3" id="KW-1185">Reference proteome</keyword>
<gene>
    <name evidence="2" type="ORF">B7H23_05295</name>
</gene>
<dbReference type="AlphaFoldDB" id="A0A231V2R5"/>
<dbReference type="RefSeq" id="WP_094076277.1">
    <property type="nucleotide sequence ID" value="NZ_NBYO01000001.1"/>
</dbReference>
<feature type="signal peptide" evidence="1">
    <location>
        <begin position="1"/>
        <end position="20"/>
    </location>
</feature>
<evidence type="ECO:0000313" key="2">
    <source>
        <dbReference type="EMBL" id="OXT02321.1"/>
    </source>
</evidence>
<dbReference type="EMBL" id="NBYO01000001">
    <property type="protein sequence ID" value="OXT02321.1"/>
    <property type="molecule type" value="Genomic_DNA"/>
</dbReference>
<name>A0A231V2R5_9HYPH</name>
<accession>A0A231V2R5</accession>
<dbReference type="Proteomes" id="UP000215405">
    <property type="component" value="Unassembled WGS sequence"/>
</dbReference>
<feature type="chain" id="PRO_5012489140" evidence="1">
    <location>
        <begin position="21"/>
        <end position="163"/>
    </location>
</feature>
<evidence type="ECO:0000313" key="3">
    <source>
        <dbReference type="Proteomes" id="UP000215405"/>
    </source>
</evidence>
<comment type="caution">
    <text evidence="2">The sequence shown here is derived from an EMBL/GenBank/DDBJ whole genome shotgun (WGS) entry which is preliminary data.</text>
</comment>
<evidence type="ECO:0000256" key="1">
    <source>
        <dbReference type="SAM" id="SignalP"/>
    </source>
</evidence>
<organism evidence="2 3">
    <name type="scientific">Notoacmeibacter marinus</name>
    <dbReference type="NCBI Taxonomy" id="1876515"/>
    <lineage>
        <taxon>Bacteria</taxon>
        <taxon>Pseudomonadati</taxon>
        <taxon>Pseudomonadota</taxon>
        <taxon>Alphaproteobacteria</taxon>
        <taxon>Hyphomicrobiales</taxon>
        <taxon>Notoacmeibacteraceae</taxon>
        <taxon>Notoacmeibacter</taxon>
    </lineage>
</organism>
<reference evidence="3" key="1">
    <citation type="journal article" date="2017" name="Int. J. Syst. Evol. Microbiol.">
        <title>Notoacmeibacter marinus gen. nov., sp. nov., isolated from the gut of a limpet and proposal of Notoacmeibacteraceae fam. nov. in the order Rhizobiales of the class Alphaproteobacteria.</title>
        <authorList>
            <person name="Huang Z."/>
            <person name="Guo F."/>
            <person name="Lai Q."/>
        </authorList>
    </citation>
    <scope>NUCLEOTIDE SEQUENCE [LARGE SCALE GENOMIC DNA]</scope>
    <source>
        <strain evidence="3">XMTR2A4</strain>
    </source>
</reference>
<sequence length="163" mass="17965">MKRTSTILALSIGFGFVALAAEAVQAAPKIIQIDKDGNVEERYLGNDDQRVLAGERASADIQGDGLPVIVRGPGRRSRAADEPVIVIRPNVSYPYYRAPIVPTLERPTVQRPKIVRPRIVRAHSNAHRRHRSGDSTIIFNGGHGRYGDVTIGIRQNVTVRGRR</sequence>
<keyword evidence="1" id="KW-0732">Signal</keyword>